<dbReference type="Proteomes" id="UP000055045">
    <property type="component" value="Unassembled WGS sequence"/>
</dbReference>
<dbReference type="Gene3D" id="3.40.47.10">
    <property type="match status" value="1"/>
</dbReference>
<evidence type="ECO:0000256" key="3">
    <source>
        <dbReference type="ARBA" id="ARBA00022679"/>
    </source>
</evidence>
<keyword evidence="6 7" id="KW-0012">Acyltransferase</keyword>
<dbReference type="GO" id="GO:0005739">
    <property type="term" value="C:mitochondrion"/>
    <property type="evidence" value="ECO:0007669"/>
    <property type="project" value="TreeGrafter"/>
</dbReference>
<dbReference type="Pfam" id="PF02803">
    <property type="entry name" value="Thiolase_C"/>
    <property type="match status" value="1"/>
</dbReference>
<dbReference type="EMBL" id="LLXE01000099">
    <property type="protein sequence ID" value="KUM62495.1"/>
    <property type="molecule type" value="Genomic_DNA"/>
</dbReference>
<evidence type="ECO:0000256" key="7">
    <source>
        <dbReference type="RuleBase" id="RU003557"/>
    </source>
</evidence>
<evidence type="ECO:0008006" key="12">
    <source>
        <dbReference type="Google" id="ProtNLM"/>
    </source>
</evidence>
<dbReference type="GO" id="GO:0006635">
    <property type="term" value="P:fatty acid beta-oxidation"/>
    <property type="evidence" value="ECO:0007669"/>
    <property type="project" value="TreeGrafter"/>
</dbReference>
<organism evidence="10 11">
    <name type="scientific">Penicillium freii</name>
    <dbReference type="NCBI Taxonomy" id="48697"/>
    <lineage>
        <taxon>Eukaryota</taxon>
        <taxon>Fungi</taxon>
        <taxon>Dikarya</taxon>
        <taxon>Ascomycota</taxon>
        <taxon>Pezizomycotina</taxon>
        <taxon>Eurotiomycetes</taxon>
        <taxon>Eurotiomycetidae</taxon>
        <taxon>Eurotiales</taxon>
        <taxon>Aspergillaceae</taxon>
        <taxon>Penicillium</taxon>
    </lineage>
</organism>
<evidence type="ECO:0000256" key="4">
    <source>
        <dbReference type="ARBA" id="ARBA00022723"/>
    </source>
</evidence>
<keyword evidence="3 7" id="KW-0808">Transferase</keyword>
<feature type="domain" description="Thiolase C-terminal" evidence="9">
    <location>
        <begin position="217"/>
        <end position="276"/>
    </location>
</feature>
<dbReference type="InterPro" id="IPR020616">
    <property type="entry name" value="Thiolase_N"/>
</dbReference>
<evidence type="ECO:0000256" key="6">
    <source>
        <dbReference type="ARBA" id="ARBA00023315"/>
    </source>
</evidence>
<sequence length="290" mass="30593">MGLALQAGVGQAPAKQAAIQGGLASEIEAITINKVCASGLRAVISAAQNIQLDHAAAQVAGGMESMSNAPRYLKRGEDPELKEIPILDGLTLDGLTNPWDGRSMGACADEVADRMAISRKDQDDYAIRSYERFRHACKTGAHCEEIAPVSLTSGATGLVAADHLPHESVFNRIRKLSSCFSIGGTITSGNASSLSDGASAVALVNAELARSFCLSNRILAKIVTYADASAAPHEFAMAPAKAIQKVLACAHLSVEQIDLWEINEAFAMVVLVTQQVRNSPITLTSFIIFT</sequence>
<evidence type="ECO:0000259" key="8">
    <source>
        <dbReference type="Pfam" id="PF00108"/>
    </source>
</evidence>
<keyword evidence="5" id="KW-0630">Potassium</keyword>
<dbReference type="GO" id="GO:0046872">
    <property type="term" value="F:metal ion binding"/>
    <property type="evidence" value="ECO:0007669"/>
    <property type="project" value="UniProtKB-KW"/>
</dbReference>
<evidence type="ECO:0000256" key="2">
    <source>
        <dbReference type="ARBA" id="ARBA00010982"/>
    </source>
</evidence>
<dbReference type="SUPFAM" id="SSF53901">
    <property type="entry name" value="Thiolase-like"/>
    <property type="match status" value="2"/>
</dbReference>
<dbReference type="InterPro" id="IPR020615">
    <property type="entry name" value="Thiolase_acyl_enz_int_AS"/>
</dbReference>
<proteinExistence type="inferred from homology"/>
<comment type="caution">
    <text evidence="10">The sequence shown here is derived from an EMBL/GenBank/DDBJ whole genome shotgun (WGS) entry which is preliminary data.</text>
</comment>
<name>A0A117NPI3_PENFR</name>
<evidence type="ECO:0000259" key="9">
    <source>
        <dbReference type="Pfam" id="PF02803"/>
    </source>
</evidence>
<dbReference type="InterPro" id="IPR016039">
    <property type="entry name" value="Thiolase-like"/>
</dbReference>
<evidence type="ECO:0000313" key="11">
    <source>
        <dbReference type="Proteomes" id="UP000055045"/>
    </source>
</evidence>
<evidence type="ECO:0000256" key="5">
    <source>
        <dbReference type="ARBA" id="ARBA00022958"/>
    </source>
</evidence>
<dbReference type="GO" id="GO:0003985">
    <property type="term" value="F:acetyl-CoA C-acetyltransferase activity"/>
    <property type="evidence" value="ECO:0007669"/>
    <property type="project" value="TreeGrafter"/>
</dbReference>
<keyword evidence="4" id="KW-0479">Metal-binding</keyword>
<dbReference type="InterPro" id="IPR002155">
    <property type="entry name" value="Thiolase"/>
</dbReference>
<evidence type="ECO:0000256" key="1">
    <source>
        <dbReference type="ARBA" id="ARBA00001958"/>
    </source>
</evidence>
<feature type="domain" description="Thiolase N-terminal" evidence="8">
    <location>
        <begin position="1"/>
        <end position="206"/>
    </location>
</feature>
<comment type="similarity">
    <text evidence="2 7">Belongs to the thiolase-like superfamily. Thiolase family.</text>
</comment>
<dbReference type="CDD" id="cd00751">
    <property type="entry name" value="thiolase"/>
    <property type="match status" value="1"/>
</dbReference>
<protein>
    <recommendedName>
        <fullName evidence="12">Thiolase N-terminal domain-containing protein</fullName>
    </recommendedName>
</protein>
<gene>
    <name evidence="10" type="ORF">ACN42_g4621</name>
</gene>
<dbReference type="PANTHER" id="PTHR18919:SF156">
    <property type="entry name" value="ACETYL-COA ACETYLTRANSFERASE, MITOCHONDRIAL"/>
    <property type="match status" value="1"/>
</dbReference>
<dbReference type="STRING" id="48697.A0A117NPI3"/>
<dbReference type="AlphaFoldDB" id="A0A117NPI3"/>
<evidence type="ECO:0000313" key="10">
    <source>
        <dbReference type="EMBL" id="KUM62495.1"/>
    </source>
</evidence>
<keyword evidence="11" id="KW-1185">Reference proteome</keyword>
<reference evidence="10 11" key="1">
    <citation type="submission" date="2015-10" db="EMBL/GenBank/DDBJ databases">
        <title>Genome sequencing of Penicillium freii.</title>
        <authorList>
            <person name="Nguyen H.D."/>
            <person name="Visagie C.M."/>
            <person name="Seifert K.A."/>
        </authorList>
    </citation>
    <scope>NUCLEOTIDE SEQUENCE [LARGE SCALE GENOMIC DNA]</scope>
    <source>
        <strain evidence="10 11">DAOM 242723</strain>
    </source>
</reference>
<comment type="cofactor">
    <cofactor evidence="1">
        <name>K(+)</name>
        <dbReference type="ChEBI" id="CHEBI:29103"/>
    </cofactor>
</comment>
<dbReference type="Pfam" id="PF00108">
    <property type="entry name" value="Thiolase_N"/>
    <property type="match status" value="1"/>
</dbReference>
<accession>A0A117NPI3</accession>
<dbReference type="PROSITE" id="PS00098">
    <property type="entry name" value="THIOLASE_1"/>
    <property type="match status" value="1"/>
</dbReference>
<dbReference type="PANTHER" id="PTHR18919">
    <property type="entry name" value="ACETYL-COA C-ACYLTRANSFERASE"/>
    <property type="match status" value="1"/>
</dbReference>
<dbReference type="InterPro" id="IPR020617">
    <property type="entry name" value="Thiolase_C"/>
</dbReference>